<gene>
    <name evidence="2" type="ORF">I6K02_12635</name>
</gene>
<dbReference type="PANTHER" id="PTHR41252:SF1">
    <property type="entry name" value="BLR2505 PROTEIN"/>
    <property type="match status" value="1"/>
</dbReference>
<protein>
    <submittedName>
        <fullName evidence="2">Nuclear transport factor 2 family protein</fullName>
    </submittedName>
</protein>
<dbReference type="SUPFAM" id="SSF54427">
    <property type="entry name" value="NTF2-like"/>
    <property type="match status" value="1"/>
</dbReference>
<evidence type="ECO:0000259" key="1">
    <source>
        <dbReference type="Pfam" id="PF12680"/>
    </source>
</evidence>
<dbReference type="EMBL" id="CP069482">
    <property type="protein sequence ID" value="QRO76747.1"/>
    <property type="molecule type" value="Genomic_DNA"/>
</dbReference>
<dbReference type="InterPro" id="IPR037401">
    <property type="entry name" value="SnoaL-like"/>
</dbReference>
<dbReference type="InterPro" id="IPR032710">
    <property type="entry name" value="NTF2-like_dom_sf"/>
</dbReference>
<organism evidence="2 3">
    <name type="scientific">Burkholderia dolosa</name>
    <dbReference type="NCBI Taxonomy" id="152500"/>
    <lineage>
        <taxon>Bacteria</taxon>
        <taxon>Pseudomonadati</taxon>
        <taxon>Pseudomonadota</taxon>
        <taxon>Betaproteobacteria</taxon>
        <taxon>Burkholderiales</taxon>
        <taxon>Burkholderiaceae</taxon>
        <taxon>Burkholderia</taxon>
        <taxon>Burkholderia cepacia complex</taxon>
    </lineage>
</organism>
<reference evidence="2 3" key="1">
    <citation type="submission" date="2021-02" db="EMBL/GenBank/DDBJ databases">
        <title>FDA dAtabase for Regulatory Grade micrObial Sequences (FDA-ARGOS): Supporting development and validation of Infectious Disease Dx tests.</title>
        <authorList>
            <person name="Minogue T."/>
            <person name="Wolcott M."/>
            <person name="Wasieloski L."/>
            <person name="Aguilar W."/>
            <person name="Moore D."/>
            <person name="Jaissle J."/>
            <person name="Tallon L."/>
            <person name="Sadzewicz L."/>
            <person name="Zhao X."/>
            <person name="Boylan J."/>
            <person name="Ott S."/>
            <person name="Bowen H."/>
            <person name="Vavikolanu K."/>
            <person name="Mehta A."/>
            <person name="Aluvathingal J."/>
            <person name="Nadendla S."/>
            <person name="Yan Y."/>
            <person name="Sichtig H."/>
        </authorList>
    </citation>
    <scope>NUCLEOTIDE SEQUENCE [LARGE SCALE GENOMIC DNA]</scope>
    <source>
        <strain evidence="2 3">FDAARGOS_1272</strain>
    </source>
</reference>
<evidence type="ECO:0000313" key="2">
    <source>
        <dbReference type="EMBL" id="QRO76747.1"/>
    </source>
</evidence>
<dbReference type="GeneID" id="93127492"/>
<dbReference type="PANTHER" id="PTHR41252">
    <property type="entry name" value="BLR2505 PROTEIN"/>
    <property type="match status" value="1"/>
</dbReference>
<feature type="domain" description="SnoaL-like" evidence="1">
    <location>
        <begin position="8"/>
        <end position="115"/>
    </location>
</feature>
<accession>A0A892I5U9</accession>
<proteinExistence type="predicted"/>
<evidence type="ECO:0000313" key="3">
    <source>
        <dbReference type="Proteomes" id="UP000625568"/>
    </source>
</evidence>
<dbReference type="RefSeq" id="WP_035972631.1">
    <property type="nucleotide sequence ID" value="NZ_CABVPR010000040.1"/>
</dbReference>
<dbReference type="Gene3D" id="3.10.450.50">
    <property type="match status" value="1"/>
</dbReference>
<sequence length="132" mass="14930">MTPTDTVKSAYRYLAEGNVSALLDLFDPSIEWNEAESSPYSNEATWKGPAAVKRNLLDRMPDDWHTFSITPVRFHASGESVVVEARYTGIHRRTGRALDAQACHIWTLSDGRIVQFQQYADTAKLRDVMLRA</sequence>
<dbReference type="Pfam" id="PF12680">
    <property type="entry name" value="SnoaL_2"/>
    <property type="match status" value="1"/>
</dbReference>
<name>A0A892I5U9_9BURK</name>
<dbReference type="AlphaFoldDB" id="A0A892I5U9"/>
<keyword evidence="3" id="KW-1185">Reference proteome</keyword>
<dbReference type="Proteomes" id="UP000625568">
    <property type="component" value="Chromosome 1"/>
</dbReference>